<dbReference type="Pfam" id="PF11154">
    <property type="entry name" value="DUF2934"/>
    <property type="match status" value="1"/>
</dbReference>
<reference evidence="2 5" key="2">
    <citation type="submission" date="2020-08" db="EMBL/GenBank/DDBJ databases">
        <title>Genomic Encyclopedia of Type Strains, Phase IV (KMG-V): Genome sequencing to study the core and pangenomes of soil and plant-associated prokaryotes.</title>
        <authorList>
            <person name="Whitman W."/>
        </authorList>
    </citation>
    <scope>NUCLEOTIDE SEQUENCE [LARGE SCALE GENOMIC DNA]</scope>
    <source>
        <strain evidence="2 5">SEMIA 4059</strain>
    </source>
</reference>
<dbReference type="RefSeq" id="WP_015340479.1">
    <property type="nucleotide sequence ID" value="NZ_JAADZA010000045.1"/>
</dbReference>
<gene>
    <name evidence="2" type="ORF">GGD45_005923</name>
    <name evidence="3" type="ORF">GXW80_26305</name>
</gene>
<dbReference type="Proteomes" id="UP000471190">
    <property type="component" value="Unassembled WGS sequence"/>
</dbReference>
<dbReference type="InterPro" id="IPR021327">
    <property type="entry name" value="DUF2934"/>
</dbReference>
<dbReference type="Proteomes" id="UP000526625">
    <property type="component" value="Unassembled WGS sequence"/>
</dbReference>
<dbReference type="AlphaFoldDB" id="A0A6P1CCD1"/>
<evidence type="ECO:0000313" key="4">
    <source>
        <dbReference type="Proteomes" id="UP000471190"/>
    </source>
</evidence>
<organism evidence="3 4">
    <name type="scientific">Rhizobium tropici</name>
    <dbReference type="NCBI Taxonomy" id="398"/>
    <lineage>
        <taxon>Bacteria</taxon>
        <taxon>Pseudomonadati</taxon>
        <taxon>Pseudomonadota</taxon>
        <taxon>Alphaproteobacteria</taxon>
        <taxon>Hyphomicrobiales</taxon>
        <taxon>Rhizobiaceae</taxon>
        <taxon>Rhizobium/Agrobacterium group</taxon>
        <taxon>Rhizobium</taxon>
    </lineage>
</organism>
<comment type="caution">
    <text evidence="3">The sequence shown here is derived from an EMBL/GenBank/DDBJ whole genome shotgun (WGS) entry which is preliminary data.</text>
</comment>
<evidence type="ECO:0000313" key="5">
    <source>
        <dbReference type="Proteomes" id="UP000526625"/>
    </source>
</evidence>
<sequence>MAKNGRPTREEEIRSRAYQIWENEGRPEGEHLTHWHRAEHDVSRRRNRPKQGEPGRSPVIETEGVTQATHVPEAPPALAAPRKRVDRPPASRSGEYMAEQENKSPDT</sequence>
<dbReference type="EMBL" id="JAADZA010000045">
    <property type="protein sequence ID" value="NEV14497.1"/>
    <property type="molecule type" value="Genomic_DNA"/>
</dbReference>
<evidence type="ECO:0000256" key="1">
    <source>
        <dbReference type="SAM" id="MobiDB-lite"/>
    </source>
</evidence>
<name>A0A6P1CCD1_RHITR</name>
<proteinExistence type="predicted"/>
<protein>
    <submittedName>
        <fullName evidence="3">DUF2934 domain-containing protein</fullName>
    </submittedName>
</protein>
<feature type="compositionally biased region" description="Basic and acidic residues" evidence="1">
    <location>
        <begin position="23"/>
        <end position="44"/>
    </location>
</feature>
<reference evidence="3 4" key="1">
    <citation type="submission" date="2020-02" db="EMBL/GenBank/DDBJ databases">
        <title>Draft genome sequence of Rhizobium tropici.</title>
        <authorList>
            <person name="Khayi S."/>
            <person name="Jemo M."/>
        </authorList>
    </citation>
    <scope>NUCLEOTIDE SEQUENCE [LARGE SCALE GENOMIC DNA]</scope>
    <source>
        <strain evidence="3 4">A12</strain>
    </source>
</reference>
<feature type="region of interest" description="Disordered" evidence="1">
    <location>
        <begin position="23"/>
        <end position="107"/>
    </location>
</feature>
<evidence type="ECO:0000313" key="2">
    <source>
        <dbReference type="EMBL" id="MBB6495458.1"/>
    </source>
</evidence>
<dbReference type="EMBL" id="JACHBF010000030">
    <property type="protein sequence ID" value="MBB6495458.1"/>
    <property type="molecule type" value="Genomic_DNA"/>
</dbReference>
<evidence type="ECO:0000313" key="3">
    <source>
        <dbReference type="EMBL" id="NEV14497.1"/>
    </source>
</evidence>
<accession>A0A6P1CCD1</accession>
<keyword evidence="5" id="KW-1185">Reference proteome</keyword>